<accession>A0A7T0BVA7</accession>
<gene>
    <name evidence="4" type="ORF">G3M70_06240</name>
</gene>
<dbReference type="EMBL" id="CP048685">
    <property type="protein sequence ID" value="QPJ61508.1"/>
    <property type="molecule type" value="Genomic_DNA"/>
</dbReference>
<evidence type="ECO:0000313" key="5">
    <source>
        <dbReference type="Proteomes" id="UP000594688"/>
    </source>
</evidence>
<comment type="similarity">
    <text evidence="1">Belongs to the CsgA/CsgB family.</text>
</comment>
<evidence type="ECO:0000313" key="4">
    <source>
        <dbReference type="EMBL" id="QPJ61508.1"/>
    </source>
</evidence>
<reference evidence="4 5" key="1">
    <citation type="submission" date="2020-02" db="EMBL/GenBank/DDBJ databases">
        <title>Genomic and physiological characterization of two novel Nitrospinaceae genera.</title>
        <authorList>
            <person name="Mueller A.J."/>
            <person name="Jung M.-Y."/>
            <person name="Strachan C.R."/>
            <person name="Herbold C.W."/>
            <person name="Kirkegaard R.H."/>
            <person name="Daims H."/>
        </authorList>
    </citation>
    <scope>NUCLEOTIDE SEQUENCE [LARGE SCALE GENOMIC DNA]</scope>
    <source>
        <strain evidence="4">EB</strain>
    </source>
</reference>
<dbReference type="GO" id="GO:0007155">
    <property type="term" value="P:cell adhesion"/>
    <property type="evidence" value="ECO:0007669"/>
    <property type="project" value="InterPro"/>
</dbReference>
<sequence>MKQTILKALAGTALIGFCSTPVFADNIAESESTGDHNVSTINQSGDNQDGKVTQNGNHLTSTINQIDFANKSTVKQAGEHNISTINQETGNTAMVDQGGNHNTSTINQDANTNNLGRAYSSGNTADVTQRGKYNQSTVNQYDTNNAEVDQTGTGTSENPNTVVINQFKNEDTAIAAQTGGAGNSIEINQTVCCNGGDRSDVKNFATAEQHGSFNTTLINQQALETQGQER</sequence>
<dbReference type="Proteomes" id="UP000594688">
    <property type="component" value="Chromosome"/>
</dbReference>
<evidence type="ECO:0000256" key="2">
    <source>
        <dbReference type="ARBA" id="ARBA00022729"/>
    </source>
</evidence>
<feature type="chain" id="PRO_5032663223" description="Curlin associated repeat-containing protein" evidence="3">
    <location>
        <begin position="25"/>
        <end position="230"/>
    </location>
</feature>
<organism evidence="4 5">
    <name type="scientific">Candidatus Nitronauta litoralis</name>
    <dbReference type="NCBI Taxonomy" id="2705533"/>
    <lineage>
        <taxon>Bacteria</taxon>
        <taxon>Pseudomonadati</taxon>
        <taxon>Nitrospinota/Tectimicrobiota group</taxon>
        <taxon>Nitrospinota</taxon>
        <taxon>Nitrospinia</taxon>
        <taxon>Nitrospinales</taxon>
        <taxon>Nitrospinaceae</taxon>
        <taxon>Candidatus Nitronauta</taxon>
    </lineage>
</organism>
<evidence type="ECO:0000256" key="3">
    <source>
        <dbReference type="SAM" id="SignalP"/>
    </source>
</evidence>
<feature type="signal peptide" evidence="3">
    <location>
        <begin position="1"/>
        <end position="24"/>
    </location>
</feature>
<keyword evidence="2 3" id="KW-0732">Signal</keyword>
<dbReference type="GO" id="GO:0009289">
    <property type="term" value="C:pilus"/>
    <property type="evidence" value="ECO:0007669"/>
    <property type="project" value="InterPro"/>
</dbReference>
<dbReference type="AlphaFoldDB" id="A0A7T0BVA7"/>
<protein>
    <recommendedName>
        <fullName evidence="6">Curlin associated repeat-containing protein</fullName>
    </recommendedName>
</protein>
<evidence type="ECO:0000256" key="1">
    <source>
        <dbReference type="ARBA" id="ARBA00009766"/>
    </source>
</evidence>
<evidence type="ECO:0008006" key="6">
    <source>
        <dbReference type="Google" id="ProtNLM"/>
    </source>
</evidence>
<proteinExistence type="inferred from homology"/>
<dbReference type="KEGG" id="nli:G3M70_06240"/>
<dbReference type="Pfam" id="PF07012">
    <property type="entry name" value="Curlin_rpt"/>
    <property type="match status" value="1"/>
</dbReference>
<dbReference type="InterPro" id="IPR009742">
    <property type="entry name" value="Curlin_rpt"/>
</dbReference>
<name>A0A7T0BVA7_9BACT</name>